<reference evidence="2" key="1">
    <citation type="submission" date="2018-06" db="EMBL/GenBank/DDBJ databases">
        <authorList>
            <person name="Zhirakovskaya E."/>
        </authorList>
    </citation>
    <scope>NUCLEOTIDE SEQUENCE</scope>
</reference>
<keyword evidence="1" id="KW-0472">Membrane</keyword>
<evidence type="ECO:0000313" key="2">
    <source>
        <dbReference type="EMBL" id="VAV88996.1"/>
    </source>
</evidence>
<protein>
    <submittedName>
        <fullName evidence="2">Uncharacterized protein</fullName>
    </submittedName>
</protein>
<sequence length="69" mass="7913">MGFLGHILVIYAIFASVSKIALAKGLRALDFDWFRMLDQYGTDTGWTLRYGILAIGMAMILLHKWQKKH</sequence>
<dbReference type="EMBL" id="UOEE01000081">
    <property type="protein sequence ID" value="VAV88996.1"/>
    <property type="molecule type" value="Genomic_DNA"/>
</dbReference>
<gene>
    <name evidence="2" type="ORF">MNBD_ALPHA06-1550</name>
</gene>
<organism evidence="2">
    <name type="scientific">hydrothermal vent metagenome</name>
    <dbReference type="NCBI Taxonomy" id="652676"/>
    <lineage>
        <taxon>unclassified sequences</taxon>
        <taxon>metagenomes</taxon>
        <taxon>ecological metagenomes</taxon>
    </lineage>
</organism>
<accession>A0A3B0RJM7</accession>
<feature type="transmembrane region" description="Helical" evidence="1">
    <location>
        <begin position="47"/>
        <end position="65"/>
    </location>
</feature>
<keyword evidence="1" id="KW-0812">Transmembrane</keyword>
<dbReference type="AlphaFoldDB" id="A0A3B0RJM7"/>
<proteinExistence type="predicted"/>
<keyword evidence="1" id="KW-1133">Transmembrane helix</keyword>
<name>A0A3B0RJM7_9ZZZZ</name>
<evidence type="ECO:0000256" key="1">
    <source>
        <dbReference type="SAM" id="Phobius"/>
    </source>
</evidence>